<evidence type="ECO:0000256" key="6">
    <source>
        <dbReference type="PIRSR" id="PIRSR005763-1"/>
    </source>
</evidence>
<evidence type="ECO:0000259" key="7">
    <source>
        <dbReference type="PROSITE" id="PS51866"/>
    </source>
</evidence>
<evidence type="ECO:0000313" key="13">
    <source>
        <dbReference type="EMBL" id="CUV45253.1"/>
    </source>
</evidence>
<evidence type="ECO:0000256" key="2">
    <source>
        <dbReference type="ARBA" id="ARBA00022448"/>
    </source>
</evidence>
<dbReference type="PANTHER" id="PTHR30432:SF1">
    <property type="entry name" value="DNA-BINDING TRANSCRIPTIONAL DUAL REGULATOR MODE"/>
    <property type="match status" value="1"/>
</dbReference>
<dbReference type="EMBL" id="LN899820">
    <property type="protein sequence ID" value="CUV56474.1"/>
    <property type="molecule type" value="Genomic_DNA"/>
</dbReference>
<feature type="region of interest" description="Required for dimer formation and molybdate binding" evidence="6">
    <location>
        <begin position="125"/>
        <end position="133"/>
    </location>
</feature>
<evidence type="ECO:0000313" key="10">
    <source>
        <dbReference type="EMBL" id="CUV31199.1"/>
    </source>
</evidence>
<dbReference type="PANTHER" id="PTHR30432">
    <property type="entry name" value="TRANSCRIPTIONAL REGULATOR MODE"/>
    <property type="match status" value="1"/>
</dbReference>
<dbReference type="InterPro" id="IPR036390">
    <property type="entry name" value="WH_DNA-bd_sf"/>
</dbReference>
<feature type="domain" description="Mop" evidence="7">
    <location>
        <begin position="124"/>
        <end position="190"/>
    </location>
</feature>
<evidence type="ECO:0000313" key="16">
    <source>
        <dbReference type="EMBL" id="UZF17164.1"/>
    </source>
</evidence>
<gene>
    <name evidence="12" type="primary">mopA</name>
    <name evidence="16" type="ORF">LH706_24665</name>
    <name evidence="15" type="ORF">RD1301_v1_2330013</name>
    <name evidence="8" type="ORF">RSP824_23280</name>
    <name evidence="9" type="ORF">RUN1744_v1_940016</name>
    <name evidence="10" type="ORF">RUN1985_v1_830020</name>
    <name evidence="14" type="ORF">RUN215_v1_800029</name>
    <name evidence="11" type="ORF">TD1301_v1_20013</name>
    <name evidence="12" type="ORF">TF3108_v1_990015</name>
    <name evidence="13" type="ORF">TO10_v1_280029</name>
</gene>
<dbReference type="InterPro" id="IPR005116">
    <property type="entry name" value="Transp-assoc_OB_typ1"/>
</dbReference>
<dbReference type="Proteomes" id="UP000262427">
    <property type="component" value="Chromosome MP"/>
</dbReference>
<keyword evidence="16" id="KW-0614">Plasmid</keyword>
<dbReference type="SUPFAM" id="SSF50331">
    <property type="entry name" value="MOP-like"/>
    <property type="match status" value="2"/>
</dbReference>
<keyword evidence="3 5" id="KW-0500">Molybdenum</keyword>
<dbReference type="EMBL" id="CP085044">
    <property type="protein sequence ID" value="UZF17164.1"/>
    <property type="molecule type" value="Genomic_DNA"/>
</dbReference>
<geneLocation type="plasmid" evidence="16 18">
    <name>p1</name>
</geneLocation>
<evidence type="ECO:0000256" key="3">
    <source>
        <dbReference type="ARBA" id="ARBA00022505"/>
    </source>
</evidence>
<dbReference type="InterPro" id="IPR000847">
    <property type="entry name" value="LysR_HTH_N"/>
</dbReference>
<dbReference type="PATRIC" id="fig|305.108.peg.4878"/>
<dbReference type="InterPro" id="IPR003725">
    <property type="entry name" value="ModE-bd_N"/>
</dbReference>
<dbReference type="InterPro" id="IPR004606">
    <property type="entry name" value="Mop_domain"/>
</dbReference>
<evidence type="ECO:0000313" key="17">
    <source>
        <dbReference type="Proteomes" id="UP000262427"/>
    </source>
</evidence>
<proteinExistence type="inferred from homology"/>
<evidence type="ECO:0000313" key="11">
    <source>
        <dbReference type="EMBL" id="CUV32327.1"/>
    </source>
</evidence>
<dbReference type="SUPFAM" id="SSF46785">
    <property type="entry name" value="Winged helix' DNA-binding domain"/>
    <property type="match status" value="1"/>
</dbReference>
<evidence type="ECO:0000256" key="1">
    <source>
        <dbReference type="ARBA" id="ARBA00008110"/>
    </source>
</evidence>
<keyword evidence="2 5" id="KW-0813">Transport</keyword>
<feature type="domain" description="Mop" evidence="7">
    <location>
        <begin position="196"/>
        <end position="268"/>
    </location>
</feature>
<dbReference type="PROSITE" id="PS51866">
    <property type="entry name" value="MOP"/>
    <property type="match status" value="2"/>
</dbReference>
<evidence type="ECO:0000313" key="12">
    <source>
        <dbReference type="EMBL" id="CUV42046.1"/>
    </source>
</evidence>
<sequence>MLELDGTIWLRAGDDNWGGHGRIELLARIGEKGSITAAAKAVGLSYKAAWDAIDTMNNLAGEPLVVRTTGGKGGGGSVLTPRAQRLIESFRLLEREHRRFVERLDAATQAAHADAGLLRRLMLRTSARNALFGTVETVVPGAVNDAVTLRLPGGQPVVATITRESTQALGLKPGVDAVALIKAPAVMLLRGAGDWRLSAENQLPCEVTEIREGAVQTEVRLRLRDAGAAATQTVLAAMASRTAVEAMALAEGVEVVAVFEASSVILGLA</sequence>
<dbReference type="NCBIfam" id="TIGR00638">
    <property type="entry name" value="Mop"/>
    <property type="match status" value="1"/>
</dbReference>
<dbReference type="InterPro" id="IPR016462">
    <property type="entry name" value="ModE"/>
</dbReference>
<dbReference type="AlphaFoldDB" id="A0A0S4W5I2"/>
<evidence type="ECO:0000313" key="8">
    <source>
        <dbReference type="EMBL" id="AYA49290.1"/>
    </source>
</evidence>
<dbReference type="EMBL" id="LN899824">
    <property type="protein sequence ID" value="CUV31199.1"/>
    <property type="molecule type" value="Genomic_DNA"/>
</dbReference>
<dbReference type="Pfam" id="PF03459">
    <property type="entry name" value="TOBE"/>
    <property type="match status" value="2"/>
</dbReference>
<comment type="similarity">
    <text evidence="1 5">Belongs to the ModE family.</text>
</comment>
<evidence type="ECO:0000313" key="9">
    <source>
        <dbReference type="EMBL" id="CUV25349.1"/>
    </source>
</evidence>
<dbReference type="EMBL" id="CP025742">
    <property type="protein sequence ID" value="AYA49290.1"/>
    <property type="molecule type" value="Genomic_DNA"/>
</dbReference>
<evidence type="ECO:0000313" key="14">
    <source>
        <dbReference type="EMBL" id="CUV56474.1"/>
    </source>
</evidence>
<protein>
    <submittedName>
        <fullName evidence="8">Molybdenum-dependent transcriptional regulator</fullName>
    </submittedName>
    <submittedName>
        <fullName evidence="12">Molybdenum-pterin-binding protein MopA</fullName>
    </submittedName>
    <submittedName>
        <fullName evidence="16">TOBE domain-containing protein</fullName>
    </submittedName>
</protein>
<dbReference type="NCBIfam" id="TIGR00637">
    <property type="entry name" value="ModE_repress"/>
    <property type="match status" value="1"/>
</dbReference>
<dbReference type="EMBL" id="LN899822">
    <property type="protein sequence ID" value="CUV62442.1"/>
    <property type="molecule type" value="Genomic_DNA"/>
</dbReference>
<reference evidence="8" key="2">
    <citation type="submission" date="2018-01" db="EMBL/GenBank/DDBJ databases">
        <title>Ralstonia pseudosolanacearum P824 infects blueberry.</title>
        <authorList>
            <person name="Bocsanczy A.M."/>
            <person name="Norman D.J."/>
        </authorList>
    </citation>
    <scope>NUCLEOTIDE SEQUENCE</scope>
    <source>
        <strain evidence="8">P824</strain>
    </source>
</reference>
<name>A0A0S4W5I2_RALSL</name>
<dbReference type="GO" id="GO:0015689">
    <property type="term" value="P:molybdate ion transport"/>
    <property type="evidence" value="ECO:0007669"/>
    <property type="project" value="UniProtKB-UniRule"/>
</dbReference>
<dbReference type="GO" id="GO:0030151">
    <property type="term" value="F:molybdenum ion binding"/>
    <property type="evidence" value="ECO:0007669"/>
    <property type="project" value="UniProtKB-UniRule"/>
</dbReference>
<reference evidence="17" key="3">
    <citation type="submission" date="2018-01" db="EMBL/GenBank/DDBJ databases">
        <title>Raltonia solanacearum P824 infects blueberry.</title>
        <authorList>
            <person name="Bocsanczy A.M."/>
            <person name="Norman D.J."/>
        </authorList>
    </citation>
    <scope>NUCLEOTIDE SEQUENCE [LARGE SCALE GENOMIC DNA]</scope>
    <source>
        <strain evidence="17">P824</strain>
    </source>
</reference>
<dbReference type="GO" id="GO:0003700">
    <property type="term" value="F:DNA-binding transcription factor activity"/>
    <property type="evidence" value="ECO:0007669"/>
    <property type="project" value="InterPro"/>
</dbReference>
<dbReference type="EMBL" id="LN899827">
    <property type="protein sequence ID" value="CUV45253.1"/>
    <property type="molecule type" value="Genomic_DNA"/>
</dbReference>
<evidence type="ECO:0000313" key="18">
    <source>
        <dbReference type="Proteomes" id="UP001164049"/>
    </source>
</evidence>
<dbReference type="InterPro" id="IPR008995">
    <property type="entry name" value="Mo/tungstate-bd_C_term_dom"/>
</dbReference>
<dbReference type="EMBL" id="LN899825">
    <property type="protein sequence ID" value="CUV32327.1"/>
    <property type="molecule type" value="Genomic_DNA"/>
</dbReference>
<dbReference type="EMBL" id="LN899826">
    <property type="protein sequence ID" value="CUV42046.1"/>
    <property type="molecule type" value="Genomic_DNA"/>
</dbReference>
<evidence type="ECO:0000256" key="5">
    <source>
        <dbReference type="PIRNR" id="PIRNR005763"/>
    </source>
</evidence>
<keyword evidence="4" id="KW-0677">Repeat</keyword>
<dbReference type="Pfam" id="PF00126">
    <property type="entry name" value="HTH_1"/>
    <property type="match status" value="1"/>
</dbReference>
<reference evidence="12" key="1">
    <citation type="submission" date="2015-10" db="EMBL/GenBank/DDBJ databases">
        <authorList>
            <person name="Gilbert D.G."/>
        </authorList>
    </citation>
    <scope>NUCLEOTIDE SEQUENCE</scope>
    <source>
        <strain evidence="12">Phyl III-seqv23</strain>
    </source>
</reference>
<evidence type="ECO:0000313" key="15">
    <source>
        <dbReference type="EMBL" id="CUV62442.1"/>
    </source>
</evidence>
<accession>A0A0S4W5I2</accession>
<dbReference type="InterPro" id="IPR051815">
    <property type="entry name" value="Molybdate_resp_trans_reg"/>
</dbReference>
<dbReference type="PIRSF" id="PIRSF005763">
    <property type="entry name" value="Txn_reg_ModE"/>
    <property type="match status" value="1"/>
</dbReference>
<dbReference type="Gene3D" id="1.10.10.10">
    <property type="entry name" value="Winged helix-like DNA-binding domain superfamily/Winged helix DNA-binding domain"/>
    <property type="match status" value="1"/>
</dbReference>
<organism evidence="12">
    <name type="scientific">Ralstonia solanacearum</name>
    <name type="common">Pseudomonas solanacearum</name>
    <dbReference type="NCBI Taxonomy" id="305"/>
    <lineage>
        <taxon>Bacteria</taxon>
        <taxon>Pseudomonadati</taxon>
        <taxon>Pseudomonadota</taxon>
        <taxon>Betaproteobacteria</taxon>
        <taxon>Burkholderiales</taxon>
        <taxon>Burkholderiaceae</taxon>
        <taxon>Ralstonia</taxon>
        <taxon>Ralstonia solanacearum species complex</taxon>
    </lineage>
</organism>
<evidence type="ECO:0000256" key="4">
    <source>
        <dbReference type="ARBA" id="ARBA00022737"/>
    </source>
</evidence>
<dbReference type="InterPro" id="IPR036388">
    <property type="entry name" value="WH-like_DNA-bd_sf"/>
</dbReference>
<dbReference type="EMBL" id="LN899823">
    <property type="protein sequence ID" value="CUV25349.1"/>
    <property type="molecule type" value="Genomic_DNA"/>
</dbReference>
<dbReference type="Gene3D" id="2.40.50.100">
    <property type="match status" value="2"/>
</dbReference>
<reference evidence="16" key="4">
    <citation type="submission" date="2021-10" db="EMBL/GenBank/DDBJ databases">
        <title>Complete genome sequences of five Ralstonia solancearum strains isolated from sunflower.</title>
        <authorList>
            <person name="She X."/>
            <person name="He Z."/>
        </authorList>
    </citation>
    <scope>NUCLEOTIDE SEQUENCE</scope>
    <source>
        <strain evidence="16">RS638</strain>
        <plasmid evidence="16">p1</plasmid>
    </source>
</reference>